<reference evidence="2 3" key="1">
    <citation type="submission" date="2016-02" db="EMBL/GenBank/DDBJ databases">
        <title>Genome analysis of coral dinoflagellate symbionts highlights evolutionary adaptations to a symbiotic lifestyle.</title>
        <authorList>
            <person name="Aranda M."/>
            <person name="Li Y."/>
            <person name="Liew Y.J."/>
            <person name="Baumgarten S."/>
            <person name="Simakov O."/>
            <person name="Wilson M."/>
            <person name="Piel J."/>
            <person name="Ashoor H."/>
            <person name="Bougouffa S."/>
            <person name="Bajic V.B."/>
            <person name="Ryu T."/>
            <person name="Ravasi T."/>
            <person name="Bayer T."/>
            <person name="Micklem G."/>
            <person name="Kim H."/>
            <person name="Bhak J."/>
            <person name="Lajeunesse T.C."/>
            <person name="Voolstra C.R."/>
        </authorList>
    </citation>
    <scope>NUCLEOTIDE SEQUENCE [LARGE SCALE GENOMIC DNA]</scope>
    <source>
        <strain evidence="2 3">CCMP2467</strain>
    </source>
</reference>
<feature type="region of interest" description="Disordered" evidence="1">
    <location>
        <begin position="1054"/>
        <end position="1094"/>
    </location>
</feature>
<comment type="caution">
    <text evidence="2">The sequence shown here is derived from an EMBL/GenBank/DDBJ whole genome shotgun (WGS) entry which is preliminary data.</text>
</comment>
<dbReference type="EMBL" id="LSRX01000394">
    <property type="protein sequence ID" value="OLP98495.1"/>
    <property type="molecule type" value="Genomic_DNA"/>
</dbReference>
<evidence type="ECO:0000256" key="1">
    <source>
        <dbReference type="SAM" id="MobiDB-lite"/>
    </source>
</evidence>
<name>A0A1Q9DTJ4_SYMMI</name>
<organism evidence="2 3">
    <name type="scientific">Symbiodinium microadriaticum</name>
    <name type="common">Dinoflagellate</name>
    <name type="synonym">Zooxanthella microadriatica</name>
    <dbReference type="NCBI Taxonomy" id="2951"/>
    <lineage>
        <taxon>Eukaryota</taxon>
        <taxon>Sar</taxon>
        <taxon>Alveolata</taxon>
        <taxon>Dinophyceae</taxon>
        <taxon>Suessiales</taxon>
        <taxon>Symbiodiniaceae</taxon>
        <taxon>Symbiodinium</taxon>
    </lineage>
</organism>
<evidence type="ECO:0000313" key="2">
    <source>
        <dbReference type="EMBL" id="OLP98495.1"/>
    </source>
</evidence>
<feature type="compositionally biased region" description="Low complexity" evidence="1">
    <location>
        <begin position="628"/>
        <end position="639"/>
    </location>
</feature>
<protein>
    <recommendedName>
        <fullName evidence="4">C3H1-type domain-containing protein</fullName>
    </recommendedName>
</protein>
<proteinExistence type="predicted"/>
<keyword evidence="3" id="KW-1185">Reference proteome</keyword>
<evidence type="ECO:0008006" key="4">
    <source>
        <dbReference type="Google" id="ProtNLM"/>
    </source>
</evidence>
<dbReference type="GO" id="GO:0003677">
    <property type="term" value="F:DNA binding"/>
    <property type="evidence" value="ECO:0007669"/>
    <property type="project" value="InterPro"/>
</dbReference>
<sequence length="1927" mass="209748">MAAFLAEQRELRLRAAVPYPLDVPVQPLVPSGEVPSDNKGNEPGFPEQGLAIEPGPQPQQGLAIEPGPQHEFPPVPPSLPSSDQSDRPEQSSASDGLHQGADLSGSKESSFKSWDKPSFAAFASASGPPSDVSWLDYEPSLAAASFVEGSEAEAEYYRAAVADHAPSEASRGDSSPGSVRQVAEAGGFSSSADLRISSSVSAKCILCKADISYEHRRRATLQKSVRKLQVFISFASDRLSMPPFLYGDSEEQLCDSLEACMGLKSCFTVEKRANSLLIYMRWAQACKESCDILSEESVWRFFQQLKNDGAAKTKCGSVLSALRFLHHVIGVQVHSVISSRRLVGLAEVLGCDGKPVVQASELTVEQVRHLHHLLEADSTDPLDRYCIAYLLVALYARARHSDLCSVFSCSLNFEGARGFLEFSLRGHKSAKSLALKNQLLPVLVPATSVVGRPWLHRACKAFEAVGQGIGGVRGGPLFKAVLNVQDMIFGAREVRSSEVTSLLRMFLKPLLKPGQRVTSHSLRVTLLSWAAKFGLGREERDILGRHASAVHGAGPLYSRDLVTPAAIKLAGMLEQVSSGAFRPDAPRLEYFAPASVAATSEVKVELPRASGLVIDVLSSDSSRDESGGSDASSSTSTESPAEREPKFAKATPLEDWEMPLTWVHKRSQVRHLARFTTGSGSKIFMCGRKLYRGSPALTLPGRMAANFGQVSKLYRGSPALTLPGRMAANFGQVRVRIKQNPGGSWSLGLKDPAMTSLVDSSAHLNRRCKELELSESCNVALEGLGLTSLGRLAYAVGSPSESASEAQYQAWFEEHLPSTSIGDRSIVKRLITEAQTIVCAELREQVTSNLDAATVRKVPEAEREARMSELRRRLVGLQLEGANEPSHHLLDLCAAQERSGQLVYIEPSKCTSRIHEVTHHKPQSQSVHVESQKLVLKPGESVPEINPSSALQALEALRRRGIAMTFAGSVSYPGYDRYLNKLFSHLSRDPPPGMARITVSQIVAADKQVFVRLIEAGIRPKRADDKSFPMDAALMTALESYEVSFLLLRAAVTKPPKRPPPRLTRGGQKDDDPKKPRKGAGKGAQRTGAGGPRVPKAIMDLGGHATTPDGSECCYGYNLGKCNVKGCKRKHVCCKCFGAHPITECKVFDYSFFDELFQLLTAEATFTSIALLRNQSAHLHRDLNNALDSKNWAVPISVFGSGGIWVAGLGDVECPQPLDDVPVGLGGVLSFEQGPVSFDSHQWHCTAPWTGDRKLLVGFTVKGFLDFPPSLVTRLGAGLFRLPPSATADVFEVHESHPYPVILELCSGLGRITAQARSHGARGSVAVDFTAAPDAAAVPLQLDLSNASSLVCEWLSSPFITCVHVAPPGDMSAAGCVAYPKVNAGSDSADLAKSRALFFRKWVARKGWARGPVPLDELPADSLVSLVWSVFFDDFVTASRQDDVRHTEAAATALFKLLGWEYDECDEKSTEFSNVFKALGVSFNLTSTEHGRVMLSNTASRIAELVQTISEILESNSLPRAAALRLRGRMQFCDSFLFGRASRLCLQAVTRHAYEGDGPSVHGDLWDALHRYRECLKVSRPHSVCASHNDPYYLFTDACYEPRSAWCAGLGAVLFSSAGDFCAFFSFCLDRPGREALGEKHKKTIIFELEFLALVIALVHWKSRLANRPCVAYLDNNSTRDVAISGRGRNPVAKALASVLLALEDAGEVRCWYARVPSPSNVADLPSRELCNTMTVMGQTRCADDASSALKVFNTAGSSFSLARAPQGNWEISNKEGILRLDNEDRTLLQQTNDMFEDMRPRGICAGISGAPVVTFTYEAQEEDDCLTTHGAVWTDPSFGLHRFFGEKIPQTFVNNWRASGRQRLVGQAEMLPVLVAKVACAKRLKHRIVLWFIDEDSAKCRAQFKICSCARHLRNTGGQRSSGRSP</sequence>
<accession>A0A1Q9DTJ4</accession>
<evidence type="ECO:0000313" key="3">
    <source>
        <dbReference type="Proteomes" id="UP000186817"/>
    </source>
</evidence>
<gene>
    <name evidence="2" type="ORF">AK812_SmicGene19049</name>
</gene>
<dbReference type="GO" id="GO:0015074">
    <property type="term" value="P:DNA integration"/>
    <property type="evidence" value="ECO:0007669"/>
    <property type="project" value="InterPro"/>
</dbReference>
<dbReference type="InterPro" id="IPR013762">
    <property type="entry name" value="Integrase-like_cat_sf"/>
</dbReference>
<dbReference type="Gene3D" id="1.10.443.10">
    <property type="entry name" value="Intergrase catalytic core"/>
    <property type="match status" value="1"/>
</dbReference>
<dbReference type="Proteomes" id="UP000186817">
    <property type="component" value="Unassembled WGS sequence"/>
</dbReference>
<dbReference type="GO" id="GO:0006310">
    <property type="term" value="P:DNA recombination"/>
    <property type="evidence" value="ECO:0007669"/>
    <property type="project" value="InterPro"/>
</dbReference>
<feature type="region of interest" description="Disordered" evidence="1">
    <location>
        <begin position="15"/>
        <end position="110"/>
    </location>
</feature>
<dbReference type="OrthoDB" id="444499at2759"/>
<feature type="region of interest" description="Disordered" evidence="1">
    <location>
        <begin position="619"/>
        <end position="650"/>
    </location>
</feature>